<protein>
    <submittedName>
        <fullName evidence="1">Uncharacterized protein</fullName>
    </submittedName>
</protein>
<dbReference type="AlphaFoldDB" id="A0A8X6QUU1"/>
<reference evidence="1" key="1">
    <citation type="submission" date="2020-08" db="EMBL/GenBank/DDBJ databases">
        <title>Multicomponent nature underlies the extraordinary mechanical properties of spider dragline silk.</title>
        <authorList>
            <person name="Kono N."/>
            <person name="Nakamura H."/>
            <person name="Mori M."/>
            <person name="Yoshida Y."/>
            <person name="Ohtoshi R."/>
            <person name="Malay A.D."/>
            <person name="Moran D.A.P."/>
            <person name="Tomita M."/>
            <person name="Numata K."/>
            <person name="Arakawa K."/>
        </authorList>
    </citation>
    <scope>NUCLEOTIDE SEQUENCE</scope>
</reference>
<organism evidence="1 2">
    <name type="scientific">Nephila pilipes</name>
    <name type="common">Giant wood spider</name>
    <name type="synonym">Nephila maculata</name>
    <dbReference type="NCBI Taxonomy" id="299642"/>
    <lineage>
        <taxon>Eukaryota</taxon>
        <taxon>Metazoa</taxon>
        <taxon>Ecdysozoa</taxon>
        <taxon>Arthropoda</taxon>
        <taxon>Chelicerata</taxon>
        <taxon>Arachnida</taxon>
        <taxon>Araneae</taxon>
        <taxon>Araneomorphae</taxon>
        <taxon>Entelegynae</taxon>
        <taxon>Araneoidea</taxon>
        <taxon>Nephilidae</taxon>
        <taxon>Nephila</taxon>
    </lineage>
</organism>
<dbReference type="EMBL" id="BMAW01084290">
    <property type="protein sequence ID" value="GFU37868.1"/>
    <property type="molecule type" value="Genomic_DNA"/>
</dbReference>
<name>A0A8X6QUU1_NEPPI</name>
<keyword evidence="2" id="KW-1185">Reference proteome</keyword>
<proteinExistence type="predicted"/>
<evidence type="ECO:0000313" key="2">
    <source>
        <dbReference type="Proteomes" id="UP000887013"/>
    </source>
</evidence>
<sequence>MEAMITKGKEPRRASLSGHETLTWRKASGMNSFGEYLERIITGLRFLVDDDLPELSQIFPGICYFICNPSL</sequence>
<dbReference type="Proteomes" id="UP000887013">
    <property type="component" value="Unassembled WGS sequence"/>
</dbReference>
<comment type="caution">
    <text evidence="1">The sequence shown here is derived from an EMBL/GenBank/DDBJ whole genome shotgun (WGS) entry which is preliminary data.</text>
</comment>
<evidence type="ECO:0000313" key="1">
    <source>
        <dbReference type="EMBL" id="GFU37868.1"/>
    </source>
</evidence>
<accession>A0A8X6QUU1</accession>
<gene>
    <name evidence="1" type="ORF">NPIL_646591</name>
</gene>